<evidence type="ECO:0000256" key="1">
    <source>
        <dbReference type="ARBA" id="ARBA00022801"/>
    </source>
</evidence>
<dbReference type="SUPFAM" id="SSF53254">
    <property type="entry name" value="Phosphoglycerate mutase-like"/>
    <property type="match status" value="1"/>
</dbReference>
<dbReference type="Pfam" id="PF00300">
    <property type="entry name" value="His_Phos_1"/>
    <property type="match status" value="1"/>
</dbReference>
<name>A0A160T9T5_9ZZZZ</name>
<dbReference type="GO" id="GO:0101006">
    <property type="term" value="F:protein histidine phosphatase activity"/>
    <property type="evidence" value="ECO:0007669"/>
    <property type="project" value="InterPro"/>
</dbReference>
<evidence type="ECO:0000313" key="2">
    <source>
        <dbReference type="EMBL" id="CUS40128.1"/>
    </source>
</evidence>
<keyword evidence="1" id="KW-0378">Hydrolase</keyword>
<dbReference type="Gene3D" id="3.40.50.1240">
    <property type="entry name" value="Phosphoglycerate mutase-like"/>
    <property type="match status" value="1"/>
</dbReference>
<dbReference type="CDD" id="cd07067">
    <property type="entry name" value="HP_PGM_like"/>
    <property type="match status" value="1"/>
</dbReference>
<dbReference type="PANTHER" id="PTHR20935">
    <property type="entry name" value="PHOSPHOGLYCERATE MUTASE-RELATED"/>
    <property type="match status" value="1"/>
</dbReference>
<dbReference type="AlphaFoldDB" id="A0A160T9T5"/>
<protein>
    <submittedName>
        <fullName evidence="2">Phosphohistidine phosphatase SixA</fullName>
    </submittedName>
</protein>
<dbReference type="InterPro" id="IPR013078">
    <property type="entry name" value="His_Pase_superF_clade-1"/>
</dbReference>
<dbReference type="EMBL" id="CZQC01000004">
    <property type="protein sequence ID" value="CUS40128.1"/>
    <property type="molecule type" value="Genomic_DNA"/>
</dbReference>
<reference evidence="2" key="1">
    <citation type="submission" date="2015-10" db="EMBL/GenBank/DDBJ databases">
        <authorList>
            <person name="Gilbert D.G."/>
        </authorList>
    </citation>
    <scope>NUCLEOTIDE SEQUENCE</scope>
</reference>
<dbReference type="NCBIfam" id="TIGR00249">
    <property type="entry name" value="sixA"/>
    <property type="match status" value="1"/>
</dbReference>
<organism evidence="2">
    <name type="scientific">hydrothermal vent metagenome</name>
    <dbReference type="NCBI Taxonomy" id="652676"/>
    <lineage>
        <taxon>unclassified sequences</taxon>
        <taxon>metagenomes</taxon>
        <taxon>ecological metagenomes</taxon>
    </lineage>
</organism>
<accession>A0A160T9T5</accession>
<sequence>MRLVIVRHGAAVPGGDLDAERVLQPQGHDQAVAAGKWLRSRGFTAAQVLSSPYIRARQTAEHICEEVGLPEPALQEVLTPDTSAQLAVELLTQLTSDVIIVSHLPLVGRVASLLVEGQVLDQPWSTGECWVLEGDVYAAGCMQVSAVWYPGCVE</sequence>
<dbReference type="GO" id="GO:0005737">
    <property type="term" value="C:cytoplasm"/>
    <property type="evidence" value="ECO:0007669"/>
    <property type="project" value="InterPro"/>
</dbReference>
<dbReference type="InterPro" id="IPR029033">
    <property type="entry name" value="His_PPase_superfam"/>
</dbReference>
<dbReference type="InterPro" id="IPR051021">
    <property type="entry name" value="Mito_Ser/Thr_phosphatase"/>
</dbReference>
<proteinExistence type="predicted"/>
<dbReference type="SMART" id="SM00855">
    <property type="entry name" value="PGAM"/>
    <property type="match status" value="1"/>
</dbReference>
<dbReference type="InterPro" id="IPR004449">
    <property type="entry name" value="SixA"/>
</dbReference>
<gene>
    <name evidence="2" type="ORF">MGWOODY_Tha282</name>
</gene>